<dbReference type="EMBL" id="JACHVS010000001">
    <property type="protein sequence ID" value="MBB2995427.1"/>
    <property type="molecule type" value="Genomic_DNA"/>
</dbReference>
<feature type="domain" description="Nudix hydrolase" evidence="5">
    <location>
        <begin position="2"/>
        <end position="132"/>
    </location>
</feature>
<dbReference type="CDD" id="cd04690">
    <property type="entry name" value="NUDIX_Hydrolase"/>
    <property type="match status" value="1"/>
</dbReference>
<evidence type="ECO:0000313" key="7">
    <source>
        <dbReference type="Proteomes" id="UP000523000"/>
    </source>
</evidence>
<keyword evidence="3 4" id="KW-0378">Hydrolase</keyword>
<dbReference type="GO" id="GO:0016787">
    <property type="term" value="F:hydrolase activity"/>
    <property type="evidence" value="ECO:0007669"/>
    <property type="project" value="UniProtKB-KW"/>
</dbReference>
<dbReference type="InterPro" id="IPR020084">
    <property type="entry name" value="NUDIX_hydrolase_CS"/>
</dbReference>
<dbReference type="PROSITE" id="PS51462">
    <property type="entry name" value="NUDIX"/>
    <property type="match status" value="1"/>
</dbReference>
<evidence type="ECO:0000259" key="5">
    <source>
        <dbReference type="PROSITE" id="PS51462"/>
    </source>
</evidence>
<dbReference type="InterPro" id="IPR020476">
    <property type="entry name" value="Nudix_hydrolase"/>
</dbReference>
<dbReference type="InterPro" id="IPR015797">
    <property type="entry name" value="NUDIX_hydrolase-like_dom_sf"/>
</dbReference>
<gene>
    <name evidence="6" type="ORF">E9229_001618</name>
</gene>
<evidence type="ECO:0000256" key="1">
    <source>
        <dbReference type="ARBA" id="ARBA00001946"/>
    </source>
</evidence>
<organism evidence="6 7">
    <name type="scientific">Paeniglutamicibacter cryotolerans</name>
    <dbReference type="NCBI Taxonomy" id="670079"/>
    <lineage>
        <taxon>Bacteria</taxon>
        <taxon>Bacillati</taxon>
        <taxon>Actinomycetota</taxon>
        <taxon>Actinomycetes</taxon>
        <taxon>Micrococcales</taxon>
        <taxon>Micrococcaceae</taxon>
        <taxon>Paeniglutamicibacter</taxon>
    </lineage>
</organism>
<proteinExistence type="inferred from homology"/>
<dbReference type="RefSeq" id="WP_183510690.1">
    <property type="nucleotide sequence ID" value="NZ_BAABGK010000098.1"/>
</dbReference>
<dbReference type="PANTHER" id="PTHR43046">
    <property type="entry name" value="GDP-MANNOSE MANNOSYL HYDROLASE"/>
    <property type="match status" value="1"/>
</dbReference>
<dbReference type="Pfam" id="PF00293">
    <property type="entry name" value="NUDIX"/>
    <property type="match status" value="1"/>
</dbReference>
<dbReference type="PANTHER" id="PTHR43046:SF2">
    <property type="entry name" value="8-OXO-DGTP DIPHOSPHATASE-RELATED"/>
    <property type="match status" value="1"/>
</dbReference>
<name>A0A839QI25_9MICC</name>
<dbReference type="Proteomes" id="UP000523000">
    <property type="component" value="Unassembled WGS sequence"/>
</dbReference>
<reference evidence="6 7" key="1">
    <citation type="submission" date="2020-08" db="EMBL/GenBank/DDBJ databases">
        <title>Sequencing the genomes of 1000 actinobacteria strains.</title>
        <authorList>
            <person name="Klenk H.-P."/>
        </authorList>
    </citation>
    <scope>NUCLEOTIDE SEQUENCE [LARGE SCALE GENOMIC DNA]</scope>
    <source>
        <strain evidence="6 7">DSM 22826</strain>
    </source>
</reference>
<comment type="similarity">
    <text evidence="2 4">Belongs to the Nudix hydrolase family.</text>
</comment>
<dbReference type="AlphaFoldDB" id="A0A839QI25"/>
<dbReference type="PROSITE" id="PS00893">
    <property type="entry name" value="NUDIX_BOX"/>
    <property type="match status" value="1"/>
</dbReference>
<comment type="caution">
    <text evidence="6">The sequence shown here is derived from an EMBL/GenBank/DDBJ whole genome shotgun (WGS) entry which is preliminary data.</text>
</comment>
<dbReference type="PRINTS" id="PR00502">
    <property type="entry name" value="NUDIXFAMILY"/>
</dbReference>
<evidence type="ECO:0000256" key="2">
    <source>
        <dbReference type="ARBA" id="ARBA00005582"/>
    </source>
</evidence>
<protein>
    <submittedName>
        <fullName evidence="6">8-oxo-dGTP pyrophosphatase MutT (NUDIX family)</fullName>
    </submittedName>
</protein>
<dbReference type="SUPFAM" id="SSF55811">
    <property type="entry name" value="Nudix"/>
    <property type="match status" value="1"/>
</dbReference>
<dbReference type="Gene3D" id="3.90.79.10">
    <property type="entry name" value="Nucleoside Triphosphate Pyrophosphohydrolase"/>
    <property type="match status" value="1"/>
</dbReference>
<accession>A0A839QI25</accession>
<dbReference type="InterPro" id="IPR000086">
    <property type="entry name" value="NUDIX_hydrolase_dom"/>
</dbReference>
<comment type="cofactor">
    <cofactor evidence="1">
        <name>Mg(2+)</name>
        <dbReference type="ChEBI" id="CHEBI:18420"/>
    </cofactor>
</comment>
<evidence type="ECO:0000256" key="4">
    <source>
        <dbReference type="RuleBase" id="RU003476"/>
    </source>
</evidence>
<sequence>MPTILTIAAVRLLDPNGHILLVRKRGTDKFMQPGGKLEPGEAPLMAAIREVAEETGIRLAPAQLEFLGRWRGPAANEADTLIEAHLFAATTAEPAIIAAEIEEMIWIDPAEALLRPDLAPLLSNEILPGLLRA</sequence>
<evidence type="ECO:0000256" key="3">
    <source>
        <dbReference type="ARBA" id="ARBA00022801"/>
    </source>
</evidence>
<keyword evidence="7" id="KW-1185">Reference proteome</keyword>
<evidence type="ECO:0000313" key="6">
    <source>
        <dbReference type="EMBL" id="MBB2995427.1"/>
    </source>
</evidence>